<dbReference type="AlphaFoldDB" id="A0A8S1ECE7"/>
<evidence type="ECO:0000313" key="2">
    <source>
        <dbReference type="Proteomes" id="UP000494165"/>
    </source>
</evidence>
<dbReference type="InterPro" id="IPR032675">
    <property type="entry name" value="LRR_dom_sf"/>
</dbReference>
<dbReference type="Gene3D" id="3.80.10.10">
    <property type="entry name" value="Ribonuclease Inhibitor"/>
    <property type="match status" value="1"/>
</dbReference>
<evidence type="ECO:0000313" key="1">
    <source>
        <dbReference type="EMBL" id="CAB3387917.1"/>
    </source>
</evidence>
<sequence>MENTLELKEIHLTPFQQSFTILLAANLRIVELSQIVLEYERAEEIRNIASLIAQKSILLDLIFQKMAKLFELSRKRLQSLFNDKSLKRNAIETIIASFNSWTSLNEQNGLAGRLSPALRDVLLQEVLRRIKCPEKFKKLARVIPFLLSSVTMTLDLKVLYLQMSYDYVGLYYIDEVLYMAAQLAPNIQRLVFKNRGIVQDQYNAANYALFSLLANNYRCLQILEVQDFSADLHDLLFLCGHSPSLRVLKLNSVLYVFTPTGEEISMQLCNLRLLVVENVSSQSIQIIRQHVPNIDIVFDLKHTGLSYDDFLYPIGNPNLSQRKIFTFDQSWFDHPDTEIHERHPNIIHLQVVGEDAFDVGEANLFLPNFTKISSLSIETANQEIKIFLMQLAKIFLHQYGQNLRSFSLQLGDPEDPNDDVAFNIEHLFNSCPNIESLSLEESNGFVGPHFEVFAPLKKISWIGYYEFEPNFFMMPQLQKLELTKIISLTLGDSARRIATLIAEKEILHELEILRIDFGNGFTANDFLGVALMMKSASGFLPKLTDLKLSCDGSEYVALARNMKTNQNFKTEFISEKTFDEGVKDVFVDDELINTLALYQNYNWRIQ</sequence>
<gene>
    <name evidence="1" type="ORF">CLODIP_2_CD10793</name>
</gene>
<accession>A0A8S1ECE7</accession>
<name>A0A8S1ECE7_9INSE</name>
<dbReference type="EMBL" id="CADEPI010000648">
    <property type="protein sequence ID" value="CAB3387917.1"/>
    <property type="molecule type" value="Genomic_DNA"/>
</dbReference>
<proteinExistence type="predicted"/>
<dbReference type="OrthoDB" id="1891924at2759"/>
<organism evidence="1 2">
    <name type="scientific">Cloeon dipterum</name>
    <dbReference type="NCBI Taxonomy" id="197152"/>
    <lineage>
        <taxon>Eukaryota</taxon>
        <taxon>Metazoa</taxon>
        <taxon>Ecdysozoa</taxon>
        <taxon>Arthropoda</taxon>
        <taxon>Hexapoda</taxon>
        <taxon>Insecta</taxon>
        <taxon>Pterygota</taxon>
        <taxon>Palaeoptera</taxon>
        <taxon>Ephemeroptera</taxon>
        <taxon>Pisciforma</taxon>
        <taxon>Baetidae</taxon>
        <taxon>Cloeon</taxon>
    </lineage>
</organism>
<keyword evidence="2" id="KW-1185">Reference proteome</keyword>
<dbReference type="SUPFAM" id="SSF52047">
    <property type="entry name" value="RNI-like"/>
    <property type="match status" value="1"/>
</dbReference>
<comment type="caution">
    <text evidence="1">The sequence shown here is derived from an EMBL/GenBank/DDBJ whole genome shotgun (WGS) entry which is preliminary data.</text>
</comment>
<reference evidence="1 2" key="1">
    <citation type="submission" date="2020-04" db="EMBL/GenBank/DDBJ databases">
        <authorList>
            <person name="Alioto T."/>
            <person name="Alioto T."/>
            <person name="Gomez Garrido J."/>
        </authorList>
    </citation>
    <scope>NUCLEOTIDE SEQUENCE [LARGE SCALE GENOMIC DNA]</scope>
</reference>
<protein>
    <submittedName>
        <fullName evidence="1">Uncharacterized protein</fullName>
    </submittedName>
</protein>
<dbReference type="Proteomes" id="UP000494165">
    <property type="component" value="Unassembled WGS sequence"/>
</dbReference>